<dbReference type="InterPro" id="IPR003362">
    <property type="entry name" value="Bact_transf"/>
</dbReference>
<feature type="domain" description="Bacterial sugar transferase" evidence="8">
    <location>
        <begin position="9"/>
        <end position="179"/>
    </location>
</feature>
<dbReference type="Pfam" id="PF02397">
    <property type="entry name" value="Bac_transf"/>
    <property type="match status" value="1"/>
</dbReference>
<feature type="non-terminal residue" evidence="9">
    <location>
        <position position="179"/>
    </location>
</feature>
<keyword evidence="2" id="KW-1003">Cell membrane</keyword>
<organism evidence="9">
    <name type="scientific">marine metagenome</name>
    <dbReference type="NCBI Taxonomy" id="408172"/>
    <lineage>
        <taxon>unclassified sequences</taxon>
        <taxon>metagenomes</taxon>
        <taxon>ecological metagenomes</taxon>
    </lineage>
</organism>
<dbReference type="EMBL" id="UINC01057454">
    <property type="protein sequence ID" value="SVB78617.1"/>
    <property type="molecule type" value="Genomic_DNA"/>
</dbReference>
<dbReference type="PANTHER" id="PTHR30576">
    <property type="entry name" value="COLANIC BIOSYNTHESIS UDP-GLUCOSE LIPID CARRIER TRANSFERASE"/>
    <property type="match status" value="1"/>
</dbReference>
<evidence type="ECO:0000256" key="6">
    <source>
        <dbReference type="ARBA" id="ARBA00023136"/>
    </source>
</evidence>
<keyword evidence="6 7" id="KW-0472">Membrane</keyword>
<evidence type="ECO:0000256" key="5">
    <source>
        <dbReference type="ARBA" id="ARBA00022989"/>
    </source>
</evidence>
<proteinExistence type="predicted"/>
<evidence type="ECO:0000256" key="7">
    <source>
        <dbReference type="SAM" id="Phobius"/>
    </source>
</evidence>
<evidence type="ECO:0000256" key="1">
    <source>
        <dbReference type="ARBA" id="ARBA00004236"/>
    </source>
</evidence>
<comment type="subcellular location">
    <subcellularLocation>
        <location evidence="1">Cell membrane</location>
    </subcellularLocation>
</comment>
<keyword evidence="5 7" id="KW-1133">Transmembrane helix</keyword>
<dbReference type="PANTHER" id="PTHR30576:SF4">
    <property type="entry name" value="UNDECAPRENYL-PHOSPHATE GALACTOSE PHOSPHOTRANSFERASE"/>
    <property type="match status" value="1"/>
</dbReference>
<feature type="transmembrane region" description="Helical" evidence="7">
    <location>
        <begin position="12"/>
        <end position="35"/>
    </location>
</feature>
<reference evidence="9" key="1">
    <citation type="submission" date="2018-05" db="EMBL/GenBank/DDBJ databases">
        <authorList>
            <person name="Lanie J.A."/>
            <person name="Ng W.-L."/>
            <person name="Kazmierczak K.M."/>
            <person name="Andrzejewski T.M."/>
            <person name="Davidsen T.M."/>
            <person name="Wayne K.J."/>
            <person name="Tettelin H."/>
            <person name="Glass J.I."/>
            <person name="Rusch D."/>
            <person name="Podicherti R."/>
            <person name="Tsui H.-C.T."/>
            <person name="Winkler M.E."/>
        </authorList>
    </citation>
    <scope>NUCLEOTIDE SEQUENCE</scope>
</reference>
<evidence type="ECO:0000256" key="2">
    <source>
        <dbReference type="ARBA" id="ARBA00022475"/>
    </source>
</evidence>
<evidence type="ECO:0000256" key="3">
    <source>
        <dbReference type="ARBA" id="ARBA00022679"/>
    </source>
</evidence>
<sequence>MVMSYGLSKRIFDLGFSIVVLTCLLPVFLVLWIVFRFTYPRVPFLFGVPAMGLRGKKIRLWKISTMVKNAHLMLEDILRENPAMKEEWERDYKLKNDPRILPGLGRILRKTSVNEFPQFWNVLCGELSVVGPRPISRAEELKYVEIVGEEFLEWRHSIRPGITGLWQISGRNNVSYEER</sequence>
<evidence type="ECO:0000256" key="4">
    <source>
        <dbReference type="ARBA" id="ARBA00022692"/>
    </source>
</evidence>
<dbReference type="GO" id="GO:0016780">
    <property type="term" value="F:phosphotransferase activity, for other substituted phosphate groups"/>
    <property type="evidence" value="ECO:0007669"/>
    <property type="project" value="TreeGrafter"/>
</dbReference>
<accession>A0A382GV97</accession>
<dbReference type="AlphaFoldDB" id="A0A382GV97"/>
<protein>
    <recommendedName>
        <fullName evidence="8">Bacterial sugar transferase domain-containing protein</fullName>
    </recommendedName>
</protein>
<keyword evidence="4 7" id="KW-0812">Transmembrane</keyword>
<keyword evidence="3" id="KW-0808">Transferase</keyword>
<dbReference type="GO" id="GO:0005886">
    <property type="term" value="C:plasma membrane"/>
    <property type="evidence" value="ECO:0007669"/>
    <property type="project" value="UniProtKB-SubCell"/>
</dbReference>
<evidence type="ECO:0000259" key="8">
    <source>
        <dbReference type="Pfam" id="PF02397"/>
    </source>
</evidence>
<name>A0A382GV97_9ZZZZ</name>
<evidence type="ECO:0000313" key="9">
    <source>
        <dbReference type="EMBL" id="SVB78617.1"/>
    </source>
</evidence>
<gene>
    <name evidence="9" type="ORF">METZ01_LOCUS231471</name>
</gene>